<feature type="transmembrane region" description="Helical" evidence="1">
    <location>
        <begin position="42"/>
        <end position="62"/>
    </location>
</feature>
<keyword evidence="3" id="KW-1185">Reference proteome</keyword>
<feature type="transmembrane region" description="Helical" evidence="1">
    <location>
        <begin position="107"/>
        <end position="127"/>
    </location>
</feature>
<gene>
    <name evidence="2" type="ORF">FF041_17985</name>
</gene>
<dbReference type="AlphaFoldDB" id="A0A646KIY2"/>
<evidence type="ECO:0000256" key="1">
    <source>
        <dbReference type="SAM" id="Phobius"/>
    </source>
</evidence>
<dbReference type="RefSeq" id="WP_153523720.1">
    <property type="nucleotide sequence ID" value="NZ_JBEPDZ010000007.1"/>
</dbReference>
<comment type="caution">
    <text evidence="2">The sequence shown here is derived from an EMBL/GenBank/DDBJ whole genome shotgun (WGS) entry which is preliminary data.</text>
</comment>
<keyword evidence="1" id="KW-0812">Transmembrane</keyword>
<evidence type="ECO:0000313" key="2">
    <source>
        <dbReference type="EMBL" id="MQT02030.1"/>
    </source>
</evidence>
<dbReference type="OrthoDB" id="68643at2"/>
<feature type="transmembrane region" description="Helical" evidence="1">
    <location>
        <begin position="69"/>
        <end position="87"/>
    </location>
</feature>
<keyword evidence="1" id="KW-0472">Membrane</keyword>
<dbReference type="EMBL" id="VCLA01000145">
    <property type="protein sequence ID" value="MQT02030.1"/>
    <property type="molecule type" value="Genomic_DNA"/>
</dbReference>
<protein>
    <recommendedName>
        <fullName evidence="4">DoxX family protein</fullName>
    </recommendedName>
</protein>
<accession>A0A646KIY2</accession>
<feature type="transmembrane region" description="Helical" evidence="1">
    <location>
        <begin position="12"/>
        <end position="30"/>
    </location>
</feature>
<evidence type="ECO:0000313" key="3">
    <source>
        <dbReference type="Proteomes" id="UP000419138"/>
    </source>
</evidence>
<evidence type="ECO:0008006" key="4">
    <source>
        <dbReference type="Google" id="ProtNLM"/>
    </source>
</evidence>
<dbReference type="Proteomes" id="UP000419138">
    <property type="component" value="Unassembled WGS sequence"/>
</dbReference>
<name>A0A646KIY2_STRJU</name>
<proteinExistence type="predicted"/>
<sequence>MTERTLITPGWGVRSLGALLCLAVVAVHVVDQGGVPGSKTPQYVAVLYYALEIAGVLTAVLLVARGTRLSWFLAMGVAAGPIVGYVLSRGPGLPDYSSDVGNWTEPLGLVSLVVEGLLLLLSAVNFLRRPRTAGARGCPW</sequence>
<reference evidence="2 3" key="1">
    <citation type="submission" date="2019-05" db="EMBL/GenBank/DDBJ databases">
        <title>Comparative genomics and metabolomics analyses of clavulanic acid producing Streptomyces species provides insight into specialized metabolism and evolution of beta-lactam biosynthetic gene clusters.</title>
        <authorList>
            <person name="Moore M.A."/>
            <person name="Cruz-Morales P."/>
            <person name="Barona Gomez F."/>
            <person name="Kapil T."/>
        </authorList>
    </citation>
    <scope>NUCLEOTIDE SEQUENCE [LARGE SCALE GENOMIC DNA]</scope>
    <source>
        <strain evidence="2 3">NRRL 5741</strain>
    </source>
</reference>
<organism evidence="2 3">
    <name type="scientific">Streptomyces jumonjinensis</name>
    <dbReference type="NCBI Taxonomy" id="1945"/>
    <lineage>
        <taxon>Bacteria</taxon>
        <taxon>Bacillati</taxon>
        <taxon>Actinomycetota</taxon>
        <taxon>Actinomycetes</taxon>
        <taxon>Kitasatosporales</taxon>
        <taxon>Streptomycetaceae</taxon>
        <taxon>Streptomyces</taxon>
    </lineage>
</organism>
<keyword evidence="1" id="KW-1133">Transmembrane helix</keyword>